<keyword evidence="3" id="KW-1185">Reference proteome</keyword>
<feature type="domain" description="Retrotransposon gag" evidence="1">
    <location>
        <begin position="141"/>
        <end position="218"/>
    </location>
</feature>
<comment type="caution">
    <text evidence="2">The sequence shown here is derived from an EMBL/GenBank/DDBJ whole genome shotgun (WGS) entry which is preliminary data.</text>
</comment>
<dbReference type="PANTHER" id="PTHR35046:SF18">
    <property type="entry name" value="RNA-DIRECTED DNA POLYMERASE"/>
    <property type="match status" value="1"/>
</dbReference>
<dbReference type="InterPro" id="IPR005162">
    <property type="entry name" value="Retrotrans_gag_dom"/>
</dbReference>
<reference evidence="2 3" key="1">
    <citation type="submission" date="2020-06" db="EMBL/GenBank/DDBJ databases">
        <title>Transcriptomic and genomic resources for Thalictrum thalictroides and T. hernandezii: Facilitating candidate gene discovery in an emerging model plant lineage.</title>
        <authorList>
            <person name="Arias T."/>
            <person name="Riano-Pachon D.M."/>
            <person name="Di Stilio V.S."/>
        </authorList>
    </citation>
    <scope>NUCLEOTIDE SEQUENCE [LARGE SCALE GENOMIC DNA]</scope>
    <source>
        <strain evidence="3">cv. WT478/WT964</strain>
        <tissue evidence="2">Leaves</tissue>
    </source>
</reference>
<evidence type="ECO:0000259" key="1">
    <source>
        <dbReference type="Pfam" id="PF03732"/>
    </source>
</evidence>
<sequence length="327" mass="37492">MKINVDLFPKVVEQDPFLNTRDIGIHDTNVANPPKDPYIPPRMGPTQNKQKAGHRGFYIYHSNQPKQGNNVHCHVCNDTLPAGNQLLALLQLFSNFINNDVKMNIPEFKGDLSPDEFLDWLLKCETIFSYKKYGDPKRVQLTETHLNGYTLNWWNSKQRNREAQGFTHVVEWEKIKRDLRAEFLPPTYESDLSRGIQETEQTRLGRYIQGLRRPIQQLLDLQNITELSYAYQAALKAEMNLQDISNPAVPIPTTTPHAANYTAQPVVTFIPGYKCYIYNEIGHLATDCLRKEKGHLFTDVIEDEEGESEHVAALTSEPPCYESLDTC</sequence>
<name>A0A7J6VW04_THATH</name>
<organism evidence="2 3">
    <name type="scientific">Thalictrum thalictroides</name>
    <name type="common">Rue-anemone</name>
    <name type="synonym">Anemone thalictroides</name>
    <dbReference type="NCBI Taxonomy" id="46969"/>
    <lineage>
        <taxon>Eukaryota</taxon>
        <taxon>Viridiplantae</taxon>
        <taxon>Streptophyta</taxon>
        <taxon>Embryophyta</taxon>
        <taxon>Tracheophyta</taxon>
        <taxon>Spermatophyta</taxon>
        <taxon>Magnoliopsida</taxon>
        <taxon>Ranunculales</taxon>
        <taxon>Ranunculaceae</taxon>
        <taxon>Thalictroideae</taxon>
        <taxon>Thalictrum</taxon>
    </lineage>
</organism>
<proteinExistence type="predicted"/>
<dbReference type="Pfam" id="PF03732">
    <property type="entry name" value="Retrotrans_gag"/>
    <property type="match status" value="1"/>
</dbReference>
<protein>
    <recommendedName>
        <fullName evidence="1">Retrotransposon gag domain-containing protein</fullName>
    </recommendedName>
</protein>
<evidence type="ECO:0000313" key="3">
    <source>
        <dbReference type="Proteomes" id="UP000554482"/>
    </source>
</evidence>
<accession>A0A7J6VW04</accession>
<gene>
    <name evidence="2" type="ORF">FRX31_021400</name>
</gene>
<dbReference type="AlphaFoldDB" id="A0A7J6VW04"/>
<dbReference type="OrthoDB" id="1934635at2759"/>
<evidence type="ECO:0000313" key="2">
    <source>
        <dbReference type="EMBL" id="KAF5189011.1"/>
    </source>
</evidence>
<dbReference type="EMBL" id="JABWDY010026070">
    <property type="protein sequence ID" value="KAF5189011.1"/>
    <property type="molecule type" value="Genomic_DNA"/>
</dbReference>
<dbReference type="Proteomes" id="UP000554482">
    <property type="component" value="Unassembled WGS sequence"/>
</dbReference>
<dbReference type="PANTHER" id="PTHR35046">
    <property type="entry name" value="ZINC KNUCKLE (CCHC-TYPE) FAMILY PROTEIN"/>
    <property type="match status" value="1"/>
</dbReference>